<dbReference type="OrthoDB" id="5422579at2759"/>
<protein>
    <recommendedName>
        <fullName evidence="4">F-box domain-containing protein</fullName>
    </recommendedName>
</protein>
<organism evidence="2 3">
    <name type="scientific">Penicillium olsonii</name>
    <dbReference type="NCBI Taxonomy" id="99116"/>
    <lineage>
        <taxon>Eukaryota</taxon>
        <taxon>Fungi</taxon>
        <taxon>Dikarya</taxon>
        <taxon>Ascomycota</taxon>
        <taxon>Pezizomycotina</taxon>
        <taxon>Eurotiomycetes</taxon>
        <taxon>Eurotiomycetidae</taxon>
        <taxon>Eurotiales</taxon>
        <taxon>Aspergillaceae</taxon>
        <taxon>Penicillium</taxon>
    </lineage>
</organism>
<reference evidence="2" key="1">
    <citation type="submission" date="2021-07" db="EMBL/GenBank/DDBJ databases">
        <authorList>
            <person name="Branca A.L. A."/>
        </authorList>
    </citation>
    <scope>NUCLEOTIDE SEQUENCE</scope>
</reference>
<sequence>MKEVRDPVGSTPYSVDILRLEWRDDQGAPLLQGLAAPTWEDHRRWQIAGLCGLPRIKRHYAPNGLPSTLEYTMTGSTFTPLPLELWGLIAGHLSNADIKSLRLTCTQVNNAVPLRIDRVFLSANPLNIEVFGNIASHEKFRHSVTEVIWDEARLPRGPQRTNQTAQGHELLSDDDEPNNTREWAQVYSEYFRENLMSQHQHDEESGCPKWFKDACEENLRILRSRKGADVDRPGHIACREQILAQPPLGECWKHYQHLLRQQNDVLTGDSDYEAFSFGVKQFTALKRVTITPVAHGYLFDPLYPTPMIRAFPKGFNYPIPCGWLFRRAISTPATSYPWNHYPELRERYRGFRNAMRVLANEPNSVSELVMTSNFVPTGINCTIFDEPCEEYDNFARVLQNPGFRRLDISLLVGGEDESDLEPCWRSFLNGRLRCALSGATEMEEFRLHTTFDEDIHAGELYPVVPLNGIVPVEKWSNLRHFALSGFVISQDDLVSFLSTLPTSIKSIELSMLEYLFDADLYTLLEEIRRMVSEKTSWRDSNAASRPTITIGTSDSYGEPENYGRARWIEKEVHDFLYGDGENPIEESFPLQFPDRTGMLKDAFDTSYQRPNVKWDDLVSLNIYKESFDPFKY</sequence>
<name>A0A9W4MSU7_PENOL</name>
<evidence type="ECO:0000256" key="1">
    <source>
        <dbReference type="SAM" id="MobiDB-lite"/>
    </source>
</evidence>
<dbReference type="AlphaFoldDB" id="A0A9W4MSU7"/>
<evidence type="ECO:0008006" key="4">
    <source>
        <dbReference type="Google" id="ProtNLM"/>
    </source>
</evidence>
<dbReference type="Proteomes" id="UP001153618">
    <property type="component" value="Unassembled WGS sequence"/>
</dbReference>
<evidence type="ECO:0000313" key="2">
    <source>
        <dbReference type="EMBL" id="CAG8117193.1"/>
    </source>
</evidence>
<gene>
    <name evidence="2" type="ORF">POLS_LOCUS5127</name>
</gene>
<proteinExistence type="predicted"/>
<feature type="region of interest" description="Disordered" evidence="1">
    <location>
        <begin position="157"/>
        <end position="178"/>
    </location>
</feature>
<dbReference type="EMBL" id="CAJVOS010000027">
    <property type="protein sequence ID" value="CAG8117193.1"/>
    <property type="molecule type" value="Genomic_DNA"/>
</dbReference>
<accession>A0A9W4MSU7</accession>
<evidence type="ECO:0000313" key="3">
    <source>
        <dbReference type="Proteomes" id="UP001153618"/>
    </source>
</evidence>
<keyword evidence="3" id="KW-1185">Reference proteome</keyword>
<comment type="caution">
    <text evidence="2">The sequence shown here is derived from an EMBL/GenBank/DDBJ whole genome shotgun (WGS) entry which is preliminary data.</text>
</comment>